<keyword evidence="3" id="KW-1003">Cell membrane</keyword>
<comment type="similarity">
    <text evidence="2 7">Belongs to the MgtC/SapB family.</text>
</comment>
<accession>A0AAE3VKJ0</accession>
<feature type="transmembrane region" description="Helical" evidence="7">
    <location>
        <begin position="104"/>
        <end position="122"/>
    </location>
</feature>
<protein>
    <recommendedName>
        <fullName evidence="7">Protein MgtC</fullName>
    </recommendedName>
</protein>
<feature type="transmembrane region" description="Helical" evidence="7">
    <location>
        <begin position="128"/>
        <end position="149"/>
    </location>
</feature>
<dbReference type="PANTHER" id="PTHR33778:SF1">
    <property type="entry name" value="MAGNESIUM TRANSPORTER YHID-RELATED"/>
    <property type="match status" value="1"/>
</dbReference>
<proteinExistence type="inferred from homology"/>
<evidence type="ECO:0000313" key="10">
    <source>
        <dbReference type="Proteomes" id="UP001229244"/>
    </source>
</evidence>
<keyword evidence="5 7" id="KW-1133">Transmembrane helix</keyword>
<reference evidence="9" key="1">
    <citation type="submission" date="2023-07" db="EMBL/GenBank/DDBJ databases">
        <title>Genomic Encyclopedia of Type Strains, Phase IV (KMG-IV): sequencing the most valuable type-strain genomes for metagenomic binning, comparative biology and taxonomic classification.</title>
        <authorList>
            <person name="Goeker M."/>
        </authorList>
    </citation>
    <scope>NUCLEOTIDE SEQUENCE</scope>
    <source>
        <strain evidence="9">DSM 21202</strain>
    </source>
</reference>
<dbReference type="PRINTS" id="PR01837">
    <property type="entry name" value="MGTCSAPBPROT"/>
</dbReference>
<evidence type="ECO:0000256" key="2">
    <source>
        <dbReference type="ARBA" id="ARBA00009298"/>
    </source>
</evidence>
<dbReference type="AlphaFoldDB" id="A0AAE3VKJ0"/>
<comment type="caution">
    <text evidence="9">The sequence shown here is derived from an EMBL/GenBank/DDBJ whole genome shotgun (WGS) entry which is preliminary data.</text>
</comment>
<evidence type="ECO:0000256" key="6">
    <source>
        <dbReference type="ARBA" id="ARBA00023136"/>
    </source>
</evidence>
<keyword evidence="10" id="KW-1185">Reference proteome</keyword>
<dbReference type="PANTHER" id="PTHR33778">
    <property type="entry name" value="PROTEIN MGTC"/>
    <property type="match status" value="1"/>
</dbReference>
<evidence type="ECO:0000256" key="7">
    <source>
        <dbReference type="RuleBase" id="RU365041"/>
    </source>
</evidence>
<comment type="subcellular location">
    <subcellularLocation>
        <location evidence="7">Cell inner membrane</location>
        <topology evidence="7">Multi-pass membrane protein</topology>
    </subcellularLocation>
    <subcellularLocation>
        <location evidence="1">Cell membrane</location>
        <topology evidence="1">Multi-pass membrane protein</topology>
    </subcellularLocation>
</comment>
<feature type="transmembrane region" description="Helical" evidence="7">
    <location>
        <begin position="48"/>
        <end position="68"/>
    </location>
</feature>
<evidence type="ECO:0000313" key="9">
    <source>
        <dbReference type="EMBL" id="MDQ0313702.1"/>
    </source>
</evidence>
<evidence type="ECO:0000256" key="4">
    <source>
        <dbReference type="ARBA" id="ARBA00022692"/>
    </source>
</evidence>
<dbReference type="InterPro" id="IPR049177">
    <property type="entry name" value="MgtC_SapB_SrpB_YhiD_N"/>
</dbReference>
<keyword evidence="7" id="KW-0997">Cell inner membrane</keyword>
<dbReference type="Proteomes" id="UP001229244">
    <property type="component" value="Unassembled WGS sequence"/>
</dbReference>
<keyword evidence="6 7" id="KW-0472">Membrane</keyword>
<evidence type="ECO:0000256" key="5">
    <source>
        <dbReference type="ARBA" id="ARBA00022989"/>
    </source>
</evidence>
<feature type="transmembrane region" description="Helical" evidence="7">
    <location>
        <begin position="16"/>
        <end position="36"/>
    </location>
</feature>
<gene>
    <name evidence="9" type="ORF">J2S73_000139</name>
</gene>
<dbReference type="EMBL" id="JAUSUL010000001">
    <property type="protein sequence ID" value="MDQ0313702.1"/>
    <property type="molecule type" value="Genomic_DNA"/>
</dbReference>
<evidence type="ECO:0000259" key="8">
    <source>
        <dbReference type="Pfam" id="PF02308"/>
    </source>
</evidence>
<dbReference type="Pfam" id="PF02308">
    <property type="entry name" value="MgtC"/>
    <property type="match status" value="1"/>
</dbReference>
<name>A0AAE3VKJ0_9HYPH</name>
<dbReference type="InterPro" id="IPR003416">
    <property type="entry name" value="MgtC/SapB/SrpB/YhiD_fam"/>
</dbReference>
<feature type="domain" description="MgtC/SapB/SrpB/YhiD N-terminal" evidence="8">
    <location>
        <begin position="23"/>
        <end position="149"/>
    </location>
</feature>
<evidence type="ECO:0000256" key="3">
    <source>
        <dbReference type="ARBA" id="ARBA00022475"/>
    </source>
</evidence>
<organism evidence="9 10">
    <name type="scientific">Amorphus orientalis</name>
    <dbReference type="NCBI Taxonomy" id="649198"/>
    <lineage>
        <taxon>Bacteria</taxon>
        <taxon>Pseudomonadati</taxon>
        <taxon>Pseudomonadota</taxon>
        <taxon>Alphaproteobacteria</taxon>
        <taxon>Hyphomicrobiales</taxon>
        <taxon>Amorphaceae</taxon>
        <taxon>Amorphus</taxon>
    </lineage>
</organism>
<feature type="transmembrane region" description="Helical" evidence="7">
    <location>
        <begin position="80"/>
        <end position="99"/>
    </location>
</feature>
<keyword evidence="4 7" id="KW-0812">Transmembrane</keyword>
<dbReference type="RefSeq" id="WP_306883499.1">
    <property type="nucleotide sequence ID" value="NZ_JAUSUL010000001.1"/>
</dbReference>
<evidence type="ECO:0000256" key="1">
    <source>
        <dbReference type="ARBA" id="ARBA00004651"/>
    </source>
</evidence>
<sequence>METSFTSVVHPTEMPVLVILARLGIAALLGGVVGFDHEVRQRSAGLRTHMLVALAAAVFAILMQEVMAMTLPDHARVDPIRVLEAVTAGVAFLAAGSIIKAGPVVRGITTGAGLWLAGAIGAATGLGYVWIAVIAAAFAVFIIVILRGVDHLIGRAADRKDR</sequence>
<dbReference type="GO" id="GO:0005886">
    <property type="term" value="C:plasma membrane"/>
    <property type="evidence" value="ECO:0007669"/>
    <property type="project" value="UniProtKB-SubCell"/>
</dbReference>